<dbReference type="InterPro" id="IPR000682">
    <property type="entry name" value="PCMT"/>
</dbReference>
<keyword evidence="7" id="KW-0949">S-adenosyl-L-methionine</keyword>
<dbReference type="AlphaFoldDB" id="A0A485L5J6"/>
<proteinExistence type="inferred from homology"/>
<dbReference type="NCBIfam" id="TIGR00080">
    <property type="entry name" value="pimt"/>
    <property type="match status" value="1"/>
</dbReference>
<dbReference type="PANTHER" id="PTHR11579:SF0">
    <property type="entry name" value="PROTEIN-L-ISOASPARTATE(D-ASPARTATE) O-METHYLTRANSFERASE"/>
    <property type="match status" value="1"/>
</dbReference>
<evidence type="ECO:0000256" key="1">
    <source>
        <dbReference type="ARBA" id="ARBA00004496"/>
    </source>
</evidence>
<feature type="region of interest" description="Disordered" evidence="8">
    <location>
        <begin position="355"/>
        <end position="384"/>
    </location>
</feature>
<dbReference type="Pfam" id="PF00564">
    <property type="entry name" value="PB1"/>
    <property type="match status" value="1"/>
</dbReference>
<gene>
    <name evidence="11" type="primary">Aste57867_16484</name>
    <name evidence="10" type="ORF">As57867_016427</name>
    <name evidence="11" type="ORF">ASTE57867_16484</name>
</gene>
<comment type="subcellular location">
    <subcellularLocation>
        <location evidence="1">Cytoplasm</location>
    </subcellularLocation>
</comment>
<evidence type="ECO:0000256" key="5">
    <source>
        <dbReference type="ARBA" id="ARBA00022603"/>
    </source>
</evidence>
<dbReference type="Proteomes" id="UP000332933">
    <property type="component" value="Unassembled WGS sequence"/>
</dbReference>
<dbReference type="EC" id="2.1.1.77" evidence="3"/>
<dbReference type="OrthoDB" id="73890at2759"/>
<feature type="compositionally biased region" description="Basic and acidic residues" evidence="8">
    <location>
        <begin position="358"/>
        <end position="369"/>
    </location>
</feature>
<evidence type="ECO:0000256" key="7">
    <source>
        <dbReference type="ARBA" id="ARBA00022691"/>
    </source>
</evidence>
<dbReference type="GO" id="GO:0004719">
    <property type="term" value="F:protein-L-isoaspartate (D-aspartate) O-methyltransferase activity"/>
    <property type="evidence" value="ECO:0007669"/>
    <property type="project" value="UniProtKB-EC"/>
</dbReference>
<name>A0A485L5J6_9STRA</name>
<evidence type="ECO:0000256" key="3">
    <source>
        <dbReference type="ARBA" id="ARBA00011890"/>
    </source>
</evidence>
<organism evidence="11 12">
    <name type="scientific">Aphanomyces stellatus</name>
    <dbReference type="NCBI Taxonomy" id="120398"/>
    <lineage>
        <taxon>Eukaryota</taxon>
        <taxon>Sar</taxon>
        <taxon>Stramenopiles</taxon>
        <taxon>Oomycota</taxon>
        <taxon>Saprolegniomycetes</taxon>
        <taxon>Saprolegniales</taxon>
        <taxon>Verrucalvaceae</taxon>
        <taxon>Aphanomyces</taxon>
    </lineage>
</organism>
<keyword evidence="4" id="KW-0963">Cytoplasm</keyword>
<evidence type="ECO:0000256" key="8">
    <source>
        <dbReference type="SAM" id="MobiDB-lite"/>
    </source>
</evidence>
<keyword evidence="5" id="KW-0489">Methyltransferase</keyword>
<dbReference type="InterPro" id="IPR053793">
    <property type="entry name" value="PB1-like"/>
</dbReference>
<evidence type="ECO:0000256" key="6">
    <source>
        <dbReference type="ARBA" id="ARBA00022679"/>
    </source>
</evidence>
<protein>
    <recommendedName>
        <fullName evidence="3">protein-L-isoaspartate(D-aspartate) O-methyltransferase</fullName>
        <ecNumber evidence="3">2.1.1.77</ecNumber>
    </recommendedName>
</protein>
<sequence length="384" mass="41497">MMQTDRGHYCPLNPYEDAPQPIGFGQTISAPHMHAAALELASHLRDGATVLDVGSGSGYLSACLARLVSPTGRVLGIDVVPGLVAYSINNVRKADADLLDRGILRLRDGDGWQGAPNDVAAPFDYIHVGAAAPRVPKALLAQLKDGGKLVIPVGPDGGSQELMQITRDGAKFHAQSLMGVRYVPLLNIHDHLLGVLPVIPASLPYSFGMTSSSPPIVSRRRELCLVHGGQRQWTSAPTSLPLLDLRMMAATIFKLDPPSSMSTAGSSWSLVYRDTDGDVVHVTNDVELDEAIANMQLLRPPQPPEFIVQTPTLATRWGQWAQRATMPWHRSVAGPKQLIDDLHALALEFLVNDDGADQPEHVSPHRLSIESDTESESDHDDEAD</sequence>
<evidence type="ECO:0000313" key="12">
    <source>
        <dbReference type="Proteomes" id="UP000332933"/>
    </source>
</evidence>
<evidence type="ECO:0000256" key="4">
    <source>
        <dbReference type="ARBA" id="ARBA00022490"/>
    </source>
</evidence>
<comment type="similarity">
    <text evidence="2">Belongs to the methyltransferase superfamily. L-isoaspartyl/D-aspartyl protein methyltransferase family.</text>
</comment>
<keyword evidence="6" id="KW-0808">Transferase</keyword>
<evidence type="ECO:0000313" key="10">
    <source>
        <dbReference type="EMBL" id="KAF0692455.1"/>
    </source>
</evidence>
<evidence type="ECO:0000256" key="2">
    <source>
        <dbReference type="ARBA" id="ARBA00005369"/>
    </source>
</evidence>
<dbReference type="GO" id="GO:0005737">
    <property type="term" value="C:cytoplasm"/>
    <property type="evidence" value="ECO:0007669"/>
    <property type="project" value="UniProtKB-SubCell"/>
</dbReference>
<reference evidence="10" key="2">
    <citation type="submission" date="2019-06" db="EMBL/GenBank/DDBJ databases">
        <title>Genomics analysis of Aphanomyces spp. identifies a new class of oomycete effector associated with host adaptation.</title>
        <authorList>
            <person name="Gaulin E."/>
        </authorList>
    </citation>
    <scope>NUCLEOTIDE SEQUENCE</scope>
    <source>
        <strain evidence="10">CBS 578.67</strain>
    </source>
</reference>
<reference evidence="11 12" key="1">
    <citation type="submission" date="2019-03" db="EMBL/GenBank/DDBJ databases">
        <authorList>
            <person name="Gaulin E."/>
            <person name="Dumas B."/>
        </authorList>
    </citation>
    <scope>NUCLEOTIDE SEQUENCE [LARGE SCALE GENOMIC DNA]</scope>
    <source>
        <strain evidence="11">CBS 568.67</strain>
    </source>
</reference>
<keyword evidence="12" id="KW-1185">Reference proteome</keyword>
<feature type="compositionally biased region" description="Acidic residues" evidence="8">
    <location>
        <begin position="371"/>
        <end position="384"/>
    </location>
</feature>
<dbReference type="CDD" id="cd02440">
    <property type="entry name" value="AdoMet_MTases"/>
    <property type="match status" value="1"/>
</dbReference>
<evidence type="ECO:0000259" key="9">
    <source>
        <dbReference type="PROSITE" id="PS51745"/>
    </source>
</evidence>
<dbReference type="PROSITE" id="PS51745">
    <property type="entry name" value="PB1"/>
    <property type="match status" value="1"/>
</dbReference>
<accession>A0A485L5J6</accession>
<dbReference type="EMBL" id="VJMH01005882">
    <property type="protein sequence ID" value="KAF0692455.1"/>
    <property type="molecule type" value="Genomic_DNA"/>
</dbReference>
<dbReference type="Gene3D" id="3.40.50.150">
    <property type="entry name" value="Vaccinia Virus protein VP39"/>
    <property type="match status" value="1"/>
</dbReference>
<dbReference type="SUPFAM" id="SSF54277">
    <property type="entry name" value="CAD &amp; PB1 domains"/>
    <property type="match status" value="1"/>
</dbReference>
<dbReference type="Pfam" id="PF01135">
    <property type="entry name" value="PCMT"/>
    <property type="match status" value="1"/>
</dbReference>
<dbReference type="PANTHER" id="PTHR11579">
    <property type="entry name" value="PROTEIN-L-ISOASPARTATE O-METHYLTRANSFERASE"/>
    <property type="match status" value="1"/>
</dbReference>
<dbReference type="InterPro" id="IPR000270">
    <property type="entry name" value="PB1_dom"/>
</dbReference>
<dbReference type="GO" id="GO:0032259">
    <property type="term" value="P:methylation"/>
    <property type="evidence" value="ECO:0007669"/>
    <property type="project" value="UniProtKB-KW"/>
</dbReference>
<evidence type="ECO:0000313" key="11">
    <source>
        <dbReference type="EMBL" id="VFT93258.1"/>
    </source>
</evidence>
<dbReference type="EMBL" id="CAADRA010005903">
    <property type="protein sequence ID" value="VFT93258.1"/>
    <property type="molecule type" value="Genomic_DNA"/>
</dbReference>
<feature type="domain" description="PB1" evidence="9">
    <location>
        <begin position="213"/>
        <end position="302"/>
    </location>
</feature>
<dbReference type="SUPFAM" id="SSF53335">
    <property type="entry name" value="S-adenosyl-L-methionine-dependent methyltransferases"/>
    <property type="match status" value="1"/>
</dbReference>
<dbReference type="InterPro" id="IPR029063">
    <property type="entry name" value="SAM-dependent_MTases_sf"/>
</dbReference>